<keyword evidence="4" id="KW-0560">Oxidoreductase</keyword>
<dbReference type="Pfam" id="PF13640">
    <property type="entry name" value="2OG-FeII_Oxy_3"/>
    <property type="match status" value="1"/>
</dbReference>
<dbReference type="Gene3D" id="2.60.120.620">
    <property type="entry name" value="q2cbj1_9rhob like domain"/>
    <property type="match status" value="1"/>
</dbReference>
<keyword evidence="5" id="KW-0408">Iron</keyword>
<feature type="domain" description="Fe2OG dioxygenase" evidence="7">
    <location>
        <begin position="356"/>
        <end position="516"/>
    </location>
</feature>
<evidence type="ECO:0000313" key="9">
    <source>
        <dbReference type="Proteomes" id="UP000198406"/>
    </source>
</evidence>
<dbReference type="SMART" id="SM00702">
    <property type="entry name" value="P4Hc"/>
    <property type="match status" value="1"/>
</dbReference>
<dbReference type="PANTHER" id="PTHR10869:SF226">
    <property type="entry name" value="PROLYL 4-HYDROXYLASE ALPHA SUBUNIT DOMAIN-CONTAINING PROTEIN"/>
    <property type="match status" value="1"/>
</dbReference>
<evidence type="ECO:0000256" key="1">
    <source>
        <dbReference type="ARBA" id="ARBA00001961"/>
    </source>
</evidence>
<dbReference type="PROSITE" id="PS51471">
    <property type="entry name" value="FE2OG_OXY"/>
    <property type="match status" value="1"/>
</dbReference>
<reference evidence="8 9" key="1">
    <citation type="journal article" date="2015" name="Plant Cell">
        <title>Oil accumulation by the oleaginous diatom Fistulifera solaris as revealed by the genome and transcriptome.</title>
        <authorList>
            <person name="Tanaka T."/>
            <person name="Maeda Y."/>
            <person name="Veluchamy A."/>
            <person name="Tanaka M."/>
            <person name="Abida H."/>
            <person name="Marechal E."/>
            <person name="Bowler C."/>
            <person name="Muto M."/>
            <person name="Sunaga Y."/>
            <person name="Tanaka M."/>
            <person name="Yoshino T."/>
            <person name="Taniguchi T."/>
            <person name="Fukuda Y."/>
            <person name="Nemoto M."/>
            <person name="Matsumoto M."/>
            <person name="Wong P.S."/>
            <person name="Aburatani S."/>
            <person name="Fujibuchi W."/>
        </authorList>
    </citation>
    <scope>NUCLEOTIDE SEQUENCE [LARGE SCALE GENOMIC DNA]</scope>
    <source>
        <strain evidence="8 9">JPCC DA0580</strain>
    </source>
</reference>
<evidence type="ECO:0000256" key="2">
    <source>
        <dbReference type="ARBA" id="ARBA00022723"/>
    </source>
</evidence>
<comment type="cofactor">
    <cofactor evidence="1">
        <name>L-ascorbate</name>
        <dbReference type="ChEBI" id="CHEBI:38290"/>
    </cofactor>
</comment>
<dbReference type="GO" id="GO:0031418">
    <property type="term" value="F:L-ascorbic acid binding"/>
    <property type="evidence" value="ECO:0007669"/>
    <property type="project" value="InterPro"/>
</dbReference>
<dbReference type="InterPro" id="IPR045054">
    <property type="entry name" value="P4HA-like"/>
</dbReference>
<dbReference type="GO" id="GO:0005783">
    <property type="term" value="C:endoplasmic reticulum"/>
    <property type="evidence" value="ECO:0007669"/>
    <property type="project" value="TreeGrafter"/>
</dbReference>
<gene>
    <name evidence="8" type="ORF">FisN_21Hh011</name>
</gene>
<evidence type="ECO:0000256" key="4">
    <source>
        <dbReference type="ARBA" id="ARBA00023002"/>
    </source>
</evidence>
<keyword evidence="2" id="KW-0479">Metal-binding</keyword>
<evidence type="ECO:0000256" key="5">
    <source>
        <dbReference type="ARBA" id="ARBA00023004"/>
    </source>
</evidence>
<evidence type="ECO:0000259" key="7">
    <source>
        <dbReference type="PROSITE" id="PS51471"/>
    </source>
</evidence>
<accession>A0A1Z5KAK9</accession>
<proteinExistence type="predicted"/>
<protein>
    <recommendedName>
        <fullName evidence="7">Fe2OG dioxygenase domain-containing protein</fullName>
    </recommendedName>
</protein>
<keyword evidence="6" id="KW-1133">Transmembrane helix</keyword>
<dbReference type="InterPro" id="IPR006620">
    <property type="entry name" value="Pro_4_hyd_alph"/>
</dbReference>
<keyword evidence="6" id="KW-0472">Membrane</keyword>
<keyword evidence="3" id="KW-0223">Dioxygenase</keyword>
<organism evidence="8 9">
    <name type="scientific">Fistulifera solaris</name>
    <name type="common">Oleaginous diatom</name>
    <dbReference type="NCBI Taxonomy" id="1519565"/>
    <lineage>
        <taxon>Eukaryota</taxon>
        <taxon>Sar</taxon>
        <taxon>Stramenopiles</taxon>
        <taxon>Ochrophyta</taxon>
        <taxon>Bacillariophyta</taxon>
        <taxon>Bacillariophyceae</taxon>
        <taxon>Bacillariophycidae</taxon>
        <taxon>Naviculales</taxon>
        <taxon>Naviculaceae</taxon>
        <taxon>Fistulifera</taxon>
    </lineage>
</organism>
<keyword evidence="6" id="KW-0812">Transmembrane</keyword>
<comment type="caution">
    <text evidence="8">The sequence shown here is derived from an EMBL/GenBank/DDBJ whole genome shotgun (WGS) entry which is preliminary data.</text>
</comment>
<dbReference type="AlphaFoldDB" id="A0A1Z5KAK9"/>
<dbReference type="EMBL" id="BDSP01000199">
    <property type="protein sequence ID" value="GAX23303.1"/>
    <property type="molecule type" value="Genomic_DNA"/>
</dbReference>
<dbReference type="PANTHER" id="PTHR10869">
    <property type="entry name" value="PROLYL 4-HYDROXYLASE ALPHA SUBUNIT"/>
    <property type="match status" value="1"/>
</dbReference>
<feature type="transmembrane region" description="Helical" evidence="6">
    <location>
        <begin position="7"/>
        <end position="27"/>
    </location>
</feature>
<dbReference type="GO" id="GO:0004656">
    <property type="term" value="F:procollagen-proline 4-dioxygenase activity"/>
    <property type="evidence" value="ECO:0007669"/>
    <property type="project" value="TreeGrafter"/>
</dbReference>
<name>A0A1Z5KAK9_FISSO</name>
<evidence type="ECO:0000256" key="3">
    <source>
        <dbReference type="ARBA" id="ARBA00022964"/>
    </source>
</evidence>
<dbReference type="InterPro" id="IPR005123">
    <property type="entry name" value="Oxoglu/Fe-dep_dioxygenase_dom"/>
</dbReference>
<dbReference type="InterPro" id="IPR044862">
    <property type="entry name" value="Pro_4_hyd_alph_FE2OG_OXY"/>
</dbReference>
<dbReference type="GO" id="GO:0005506">
    <property type="term" value="F:iron ion binding"/>
    <property type="evidence" value="ECO:0007669"/>
    <property type="project" value="InterPro"/>
</dbReference>
<dbReference type="Proteomes" id="UP000198406">
    <property type="component" value="Unassembled WGS sequence"/>
</dbReference>
<keyword evidence="9" id="KW-1185">Reference proteome</keyword>
<dbReference type="InParanoid" id="A0A1Z5KAK9"/>
<dbReference type="OrthoDB" id="420380at2759"/>
<evidence type="ECO:0000313" key="8">
    <source>
        <dbReference type="EMBL" id="GAX23303.1"/>
    </source>
</evidence>
<evidence type="ECO:0000256" key="6">
    <source>
        <dbReference type="SAM" id="Phobius"/>
    </source>
</evidence>
<sequence length="518" mass="58970">MNWRSPVIYLIFPYFLAVAIIYCFPNLQDNKISSEFLPLWLSYTSKILQDKTKSPTNLVSEISWQVSCYQQFLDKIGVIHPTVSVALHFNGQAEPCNIIIVKELLNDSNVLSTLRLLDKCPDWESQYFTDSFLTRLLHDLSSLACSIEDQHPGLHQFCDRGLKRTPILRDHRLLVPYKLTEDGPSYLPCHFHNASGYRLSSVSLLREWIQDMSCQQEDYTAGKTCRGHPTLELYAVPAGRHFMFAPKYIGEIIPLPHVPGADPTQPVNLEVLSVSPRVFDLVNFVSKQESEDLVERALAETRESYRLQRSTTGSNGREINRYRTSETAFDAAGETAMNIKRRSFAVLGMGNYIESYADGVQILRYRNGTAYQKHLDWIEPNTRSQHNYDSAGQGSNRFATLLLYMNDIEANQGGETVFANAWPLDVAETKRLSLEQAKSQLLESEFSNFLTQGSWEEDLAVWCRSRLAIRPKSARTVLFYSQLPDGQKDESSQHGACPVFNTTKVKYGVICWWSTESL</sequence>